<keyword evidence="7" id="KW-1185">Reference proteome</keyword>
<dbReference type="Gene3D" id="3.30.40.10">
    <property type="entry name" value="Zinc/RING finger domain, C3HC4 (zinc finger)"/>
    <property type="match status" value="1"/>
</dbReference>
<dbReference type="InterPro" id="IPR025151">
    <property type="entry name" value="ELYS_dom"/>
</dbReference>
<feature type="region of interest" description="Disordered" evidence="4">
    <location>
        <begin position="843"/>
        <end position="969"/>
    </location>
</feature>
<reference evidence="6" key="1">
    <citation type="submission" date="2024-03" db="EMBL/GenBank/DDBJ databases">
        <title>WGS assembly of Saponaria officinalis var. Norfolk2.</title>
        <authorList>
            <person name="Jenkins J."/>
            <person name="Shu S."/>
            <person name="Grimwood J."/>
            <person name="Barry K."/>
            <person name="Goodstein D."/>
            <person name="Schmutz J."/>
            <person name="Leebens-Mack J."/>
            <person name="Osbourn A."/>
        </authorList>
    </citation>
    <scope>NUCLEOTIDE SEQUENCE [LARGE SCALE GENOMIC DNA]</scope>
    <source>
        <strain evidence="6">JIC</strain>
    </source>
</reference>
<feature type="compositionally biased region" description="Basic residues" evidence="4">
    <location>
        <begin position="959"/>
        <end position="969"/>
    </location>
</feature>
<dbReference type="PANTHER" id="PTHR47358">
    <property type="entry name" value="E3 UBIQUITIN-PROTEIN LIGASE HOS1"/>
    <property type="match status" value="1"/>
</dbReference>
<evidence type="ECO:0000313" key="7">
    <source>
        <dbReference type="Proteomes" id="UP001443914"/>
    </source>
</evidence>
<keyword evidence="3" id="KW-0862">Zinc</keyword>
<dbReference type="PROSITE" id="PS50089">
    <property type="entry name" value="ZF_RING_2"/>
    <property type="match status" value="1"/>
</dbReference>
<dbReference type="GO" id="GO:0016567">
    <property type="term" value="P:protein ubiquitination"/>
    <property type="evidence" value="ECO:0007669"/>
    <property type="project" value="InterPro"/>
</dbReference>
<dbReference type="GO" id="GO:0004842">
    <property type="term" value="F:ubiquitin-protein transferase activity"/>
    <property type="evidence" value="ECO:0007669"/>
    <property type="project" value="InterPro"/>
</dbReference>
<name>A0AAW1GW61_SAPOF</name>
<dbReference type="AlphaFoldDB" id="A0AAW1GW61"/>
<feature type="domain" description="RING-type" evidence="5">
    <location>
        <begin position="75"/>
        <end position="106"/>
    </location>
</feature>
<evidence type="ECO:0000256" key="3">
    <source>
        <dbReference type="PROSITE-ProRule" id="PRU00175"/>
    </source>
</evidence>
<dbReference type="InterPro" id="IPR001841">
    <property type="entry name" value="Znf_RING"/>
</dbReference>
<dbReference type="EMBL" id="JBDFQZ010000013">
    <property type="protein sequence ID" value="KAK9667980.1"/>
    <property type="molecule type" value="Genomic_DNA"/>
</dbReference>
<sequence>MKSSKIGGSIVSPEFSNGFNFTPSSVHNLQHPRQPDYSSAVVRDALQHLASVDLIDLCNEAKVERCRASRDLRSCGRLVENVLSSCGHASLCAECSQRCENCPICRTPLPKNGNILRRRLYYECVEAGLINKNNDDRYQEIEDDVAHLSADVQRLYSLFDVAMENNLSCLICQYVTDVCMDESAVSSDPVLAFLLDEVVVKDWCKRTFKSIIEELRAIYNLGINEMSAKMGEFLKISVKLVGLTNVLEVLGMSFKDTHSAKLDDLNHLQESISKTKQHLEMMMWCIRHQFLENVRSRHITTSSWRNIFRERKSAAVKRAWPEVVEHSGEGIEQDTSSLFIEDALLNLEVDKGYEHSSGVDLEVASLQKDGGSSFFRSKIEGFGGCYPFEDVRTAIDILFLCGSSDMVVAKRAIFLYYLFDRHWKKSESDEEWRHAIDDLAATFSITRHSLLESLTFYLLDDHTDTALQEACHLLPEISSPESHPKIAKVLLERGSPDSALMFLRWCGRDVGADVSLREAVTAVRIKVECGLLTEVFMYQRMLCTEIKEKQLKHKLPVDISDSLKNEFRVWTDWVLVLVTEICCLCIRQNLVDRMIELPWNYDEEKHLHKCLLEFATADPSTTSGSLLVVYYLQRHRYVEAYHIHCKLQTIEEDFISKNDIDDEVLHRMRSSAHWREGLVNKSVELLPEIEQQQLKAGELTEDMVLCRDEADRRRDADIGGEEGRVGTLPSASSSLQSSLILQMEHETPFRPSQDGHVRDAQPELHDWATPSFSHRDIFMNSDRLVKPQLGNSRNLKMDEMLNSVTRRTSAVKDVYKTASRFFQNDVHDNQLDEIFPQTEQNGIFGQYPKVSPPSSRRVMAKPTRTPGSIRGLVDDSPHERYKTATGKRLSPGSTDRPRNMLSTDDAMDISWSRESNGSPADYTMAAIQRWRSDETSDDEEQPSPEMLSAVSSHGTPMRRSGRRGSLLRR</sequence>
<keyword evidence="2" id="KW-0539">Nucleus</keyword>
<evidence type="ECO:0000313" key="6">
    <source>
        <dbReference type="EMBL" id="KAK9667980.1"/>
    </source>
</evidence>
<evidence type="ECO:0000256" key="4">
    <source>
        <dbReference type="SAM" id="MobiDB-lite"/>
    </source>
</evidence>
<comment type="caution">
    <text evidence="6">The sequence shown here is derived from an EMBL/GenBank/DDBJ whole genome shotgun (WGS) entry which is preliminary data.</text>
</comment>
<dbReference type="GO" id="GO:0005634">
    <property type="term" value="C:nucleus"/>
    <property type="evidence" value="ECO:0007669"/>
    <property type="project" value="UniProtKB-SubCell"/>
</dbReference>
<dbReference type="InterPro" id="IPR013083">
    <property type="entry name" value="Znf_RING/FYVE/PHD"/>
</dbReference>
<dbReference type="InterPro" id="IPR044718">
    <property type="entry name" value="HOS1"/>
</dbReference>
<comment type="subcellular location">
    <subcellularLocation>
        <location evidence="1">Nucleus</location>
    </subcellularLocation>
</comment>
<feature type="compositionally biased region" description="Basic and acidic residues" evidence="4">
    <location>
        <begin position="872"/>
        <end position="882"/>
    </location>
</feature>
<evidence type="ECO:0000256" key="2">
    <source>
        <dbReference type="ARBA" id="ARBA00023242"/>
    </source>
</evidence>
<evidence type="ECO:0000259" key="5">
    <source>
        <dbReference type="PROSITE" id="PS50089"/>
    </source>
</evidence>
<keyword evidence="3" id="KW-0479">Metal-binding</keyword>
<organism evidence="6 7">
    <name type="scientific">Saponaria officinalis</name>
    <name type="common">Common soapwort</name>
    <name type="synonym">Lychnis saponaria</name>
    <dbReference type="NCBI Taxonomy" id="3572"/>
    <lineage>
        <taxon>Eukaryota</taxon>
        <taxon>Viridiplantae</taxon>
        <taxon>Streptophyta</taxon>
        <taxon>Embryophyta</taxon>
        <taxon>Tracheophyta</taxon>
        <taxon>Spermatophyta</taxon>
        <taxon>Magnoliopsida</taxon>
        <taxon>eudicotyledons</taxon>
        <taxon>Gunneridae</taxon>
        <taxon>Pentapetalae</taxon>
        <taxon>Caryophyllales</taxon>
        <taxon>Caryophyllaceae</taxon>
        <taxon>Caryophylleae</taxon>
        <taxon>Saponaria</taxon>
    </lineage>
</organism>
<dbReference type="Pfam" id="PF13934">
    <property type="entry name" value="ELYS"/>
    <property type="match status" value="1"/>
</dbReference>
<evidence type="ECO:0000256" key="1">
    <source>
        <dbReference type="ARBA" id="ARBA00004123"/>
    </source>
</evidence>
<dbReference type="PANTHER" id="PTHR47358:SF2">
    <property type="entry name" value="E3 UBIQUITIN-PROTEIN LIGASE HOS1"/>
    <property type="match status" value="1"/>
</dbReference>
<accession>A0AAW1GW61</accession>
<proteinExistence type="predicted"/>
<dbReference type="GO" id="GO:0008270">
    <property type="term" value="F:zinc ion binding"/>
    <property type="evidence" value="ECO:0007669"/>
    <property type="project" value="UniProtKB-KW"/>
</dbReference>
<dbReference type="Proteomes" id="UP001443914">
    <property type="component" value="Unassembled WGS sequence"/>
</dbReference>
<gene>
    <name evidence="6" type="ORF">RND81_13G025800</name>
</gene>
<keyword evidence="3" id="KW-0863">Zinc-finger</keyword>
<protein>
    <recommendedName>
        <fullName evidence="5">RING-type domain-containing protein</fullName>
    </recommendedName>
</protein>